<protein>
    <submittedName>
        <fullName evidence="1">DUF1292 domain-containing protein</fullName>
    </submittedName>
</protein>
<dbReference type="EMBL" id="JBHSMI010000029">
    <property type="protein sequence ID" value="MFC5405204.1"/>
    <property type="molecule type" value="Genomic_DNA"/>
</dbReference>
<organism evidence="1 2">
    <name type="scientific">Cohnella soli</name>
    <dbReference type="NCBI Taxonomy" id="425005"/>
    <lineage>
        <taxon>Bacteria</taxon>
        <taxon>Bacillati</taxon>
        <taxon>Bacillota</taxon>
        <taxon>Bacilli</taxon>
        <taxon>Bacillales</taxon>
        <taxon>Paenibacillaceae</taxon>
        <taxon>Cohnella</taxon>
    </lineage>
</organism>
<dbReference type="RefSeq" id="WP_378136250.1">
    <property type="nucleotide sequence ID" value="NZ_JBHSMI010000029.1"/>
</dbReference>
<reference evidence="2" key="1">
    <citation type="journal article" date="2019" name="Int. J. Syst. Evol. Microbiol.">
        <title>The Global Catalogue of Microorganisms (GCM) 10K type strain sequencing project: providing services to taxonomists for standard genome sequencing and annotation.</title>
        <authorList>
            <consortium name="The Broad Institute Genomics Platform"/>
            <consortium name="The Broad Institute Genome Sequencing Center for Infectious Disease"/>
            <person name="Wu L."/>
            <person name="Ma J."/>
        </authorList>
    </citation>
    <scope>NUCLEOTIDE SEQUENCE [LARGE SCALE GENOMIC DNA]</scope>
    <source>
        <strain evidence="2">CGMCC 1.18575</strain>
    </source>
</reference>
<dbReference type="Pfam" id="PF06949">
    <property type="entry name" value="DUF1292"/>
    <property type="match status" value="1"/>
</dbReference>
<evidence type="ECO:0000313" key="2">
    <source>
        <dbReference type="Proteomes" id="UP001596113"/>
    </source>
</evidence>
<sequence length="99" mass="11065">MTIRNNGTALRDKFGDAVELLTEDGKTLEFRILAELAVGTNNYAVLQSEAMSKEDEFEVFKVVDSGDGDPQLETVEDDDEWELVAEAYDDQLFGSDDRP</sequence>
<proteinExistence type="predicted"/>
<dbReference type="Proteomes" id="UP001596113">
    <property type="component" value="Unassembled WGS sequence"/>
</dbReference>
<name>A0ABW0HVZ7_9BACL</name>
<keyword evidence="2" id="KW-1185">Reference proteome</keyword>
<accession>A0ABW0HVZ7</accession>
<dbReference type="InterPro" id="IPR009711">
    <property type="entry name" value="UPF0473"/>
</dbReference>
<evidence type="ECO:0000313" key="1">
    <source>
        <dbReference type="EMBL" id="MFC5405204.1"/>
    </source>
</evidence>
<comment type="caution">
    <text evidence="1">The sequence shown here is derived from an EMBL/GenBank/DDBJ whole genome shotgun (WGS) entry which is preliminary data.</text>
</comment>
<gene>
    <name evidence="1" type="ORF">ACFPOF_20890</name>
</gene>